<feature type="chain" id="PRO_5014044592" evidence="1">
    <location>
        <begin position="21"/>
        <end position="129"/>
    </location>
</feature>
<dbReference type="AlphaFoldDB" id="A0A158N7T4"/>
<reference evidence="2" key="2">
    <citation type="submission" date="2016-04" db="UniProtKB">
        <authorList>
            <consortium name="EnsemblMetazoa"/>
        </authorList>
    </citation>
    <scope>IDENTIFICATION</scope>
</reference>
<dbReference type="Proteomes" id="UP000024404">
    <property type="component" value="Unassembled WGS sequence"/>
</dbReference>
<dbReference type="EnsemblMetazoa" id="OVOC11675.1">
    <property type="protein sequence ID" value="OVOC11675.1"/>
    <property type="gene ID" value="WBGene00248484"/>
</dbReference>
<proteinExistence type="predicted"/>
<protein>
    <submittedName>
        <fullName evidence="2">Uncharacterized protein</fullName>
    </submittedName>
</protein>
<reference evidence="3" key="1">
    <citation type="submission" date="2013-10" db="EMBL/GenBank/DDBJ databases">
        <title>Genome sequencing of Onchocerca volvulus.</title>
        <authorList>
            <person name="Cotton J."/>
            <person name="Tsai J."/>
            <person name="Stanley E."/>
            <person name="Tracey A."/>
            <person name="Holroyd N."/>
            <person name="Lustigman S."/>
            <person name="Berriman M."/>
        </authorList>
    </citation>
    <scope>NUCLEOTIDE SEQUENCE</scope>
</reference>
<keyword evidence="3" id="KW-1185">Reference proteome</keyword>
<sequence>MNGLMLNIIIFFTALEIISGDSDSPRNRNRAAPKSVRYYPDDDPLFPPLPDYEPGYYPRRFFPLYYYYPHSPYYYGRYPYSPYYGRYPYSPYYPYFYGRYFYPSFYGPGFRRGRHGYGYLSYVSPKRSK</sequence>
<evidence type="ECO:0000256" key="1">
    <source>
        <dbReference type="SAM" id="SignalP"/>
    </source>
</evidence>
<name>A0A158N7T4_ONCVO</name>
<feature type="signal peptide" evidence="1">
    <location>
        <begin position="1"/>
        <end position="20"/>
    </location>
</feature>
<evidence type="ECO:0000313" key="2">
    <source>
        <dbReference type="EnsemblMetazoa" id="OVOC11675.2"/>
    </source>
</evidence>
<organism evidence="2 3">
    <name type="scientific">Onchocerca volvulus</name>
    <dbReference type="NCBI Taxonomy" id="6282"/>
    <lineage>
        <taxon>Eukaryota</taxon>
        <taxon>Metazoa</taxon>
        <taxon>Ecdysozoa</taxon>
        <taxon>Nematoda</taxon>
        <taxon>Chromadorea</taxon>
        <taxon>Rhabditida</taxon>
        <taxon>Spirurina</taxon>
        <taxon>Spiruromorpha</taxon>
        <taxon>Filarioidea</taxon>
        <taxon>Onchocercidae</taxon>
        <taxon>Onchocerca</taxon>
    </lineage>
</organism>
<dbReference type="OMA" id="PAYNEGY"/>
<evidence type="ECO:0000313" key="3">
    <source>
        <dbReference type="Proteomes" id="UP000024404"/>
    </source>
</evidence>
<accession>A0A158N7T4</accession>
<keyword evidence="1" id="KW-0732">Signal</keyword>
<dbReference type="EMBL" id="CMVM020000002">
    <property type="status" value="NOT_ANNOTATED_CDS"/>
    <property type="molecule type" value="Genomic_DNA"/>
</dbReference>
<dbReference type="EnsemblMetazoa" id="OVOC11675.2">
    <property type="protein sequence ID" value="OVOC11675.2"/>
    <property type="gene ID" value="WBGene00248484"/>
</dbReference>